<accession>A0A182UWQ7</accession>
<feature type="compositionally biased region" description="Low complexity" evidence="1">
    <location>
        <begin position="115"/>
        <end position="138"/>
    </location>
</feature>
<dbReference type="AlphaFoldDB" id="A0A182UWQ7"/>
<evidence type="ECO:0000313" key="3">
    <source>
        <dbReference type="Proteomes" id="UP000075903"/>
    </source>
</evidence>
<keyword evidence="3" id="KW-1185">Reference proteome</keyword>
<feature type="compositionally biased region" description="Low complexity" evidence="1">
    <location>
        <begin position="28"/>
        <end position="51"/>
    </location>
</feature>
<dbReference type="VEuPathDB" id="VectorBase:AMEM21_005059"/>
<dbReference type="STRING" id="30066.A0A182UWQ7"/>
<feature type="region of interest" description="Disordered" evidence="1">
    <location>
        <begin position="25"/>
        <end position="51"/>
    </location>
</feature>
<evidence type="ECO:0000313" key="2">
    <source>
        <dbReference type="EnsemblMetazoa" id="AMEM004965-PA"/>
    </source>
</evidence>
<proteinExistence type="predicted"/>
<dbReference type="Proteomes" id="UP000075903">
    <property type="component" value="Unassembled WGS sequence"/>
</dbReference>
<evidence type="ECO:0000256" key="1">
    <source>
        <dbReference type="SAM" id="MobiDB-lite"/>
    </source>
</evidence>
<dbReference type="VEuPathDB" id="VectorBase:AMEM004965"/>
<protein>
    <submittedName>
        <fullName evidence="2">Uncharacterized protein</fullName>
    </submittedName>
</protein>
<sequence>MKQSEIPRTYVKAPPNKTVRDVPVQYQSTGGITTHGTTTTATMTGTGGSSSLASSMVDVASYYGSAKTIAGRPAGDGGRLAAATPGPSLGGGTTNSSSSATCQQKSHYRSPPTPAVVAATSPTSSSVSSSSTASSPTSLGSARPSEATGPGAEPGHAPFTM</sequence>
<name>A0A182UWQ7_ANOME</name>
<reference evidence="2" key="1">
    <citation type="submission" date="2020-05" db="UniProtKB">
        <authorList>
            <consortium name="EnsemblMetazoa"/>
        </authorList>
    </citation>
    <scope>IDENTIFICATION</scope>
    <source>
        <strain evidence="2">MAF</strain>
    </source>
</reference>
<dbReference type="EnsemblMetazoa" id="AMEM004965-RA">
    <property type="protein sequence ID" value="AMEM004965-PA"/>
    <property type="gene ID" value="AMEM004965"/>
</dbReference>
<organism evidence="2 3">
    <name type="scientific">Anopheles merus</name>
    <name type="common">Mosquito</name>
    <dbReference type="NCBI Taxonomy" id="30066"/>
    <lineage>
        <taxon>Eukaryota</taxon>
        <taxon>Metazoa</taxon>
        <taxon>Ecdysozoa</taxon>
        <taxon>Arthropoda</taxon>
        <taxon>Hexapoda</taxon>
        <taxon>Insecta</taxon>
        <taxon>Pterygota</taxon>
        <taxon>Neoptera</taxon>
        <taxon>Endopterygota</taxon>
        <taxon>Diptera</taxon>
        <taxon>Nematocera</taxon>
        <taxon>Culicoidea</taxon>
        <taxon>Culicidae</taxon>
        <taxon>Anophelinae</taxon>
        <taxon>Anopheles</taxon>
    </lineage>
</organism>
<feature type="region of interest" description="Disordered" evidence="1">
    <location>
        <begin position="68"/>
        <end position="161"/>
    </location>
</feature>